<keyword evidence="3" id="KW-0812">Transmembrane</keyword>
<dbReference type="PROSITE" id="PS51125">
    <property type="entry name" value="NHL"/>
    <property type="match status" value="2"/>
</dbReference>
<dbReference type="Pfam" id="PF01436">
    <property type="entry name" value="NHL"/>
    <property type="match status" value="1"/>
</dbReference>
<dbReference type="InterPro" id="IPR011055">
    <property type="entry name" value="Dup_hybrid_motif"/>
</dbReference>
<sequence length="693" mass="73175">MLSSSRHKLAIAIGLLVVAGAAGCFWLLTILGWFEPEATQFGWPVSITTVAGDGVHGHVDGASAKARFGEPFAVALGAKGILYVADAGDTGRIRRIDRDGNVTTLPGSFDTPSGLALDKAGNLFVAETGANRVRKISPDGAVTTLAGDGVAGFGDGPAKRARFNGPIGVAVDDKGQVYVADSYNDRIRVIAADGQVRTLAGQDAPGFADGQGSGAAFDTPTGIAIDRHGVLVVADSGNDAVRRIDRDGRVSTLAHSDPKDGAGLLRGIVGLVPTWDGFAYLASYGRGRIVEMSPSGELRVLAGPGSTIQGNAAMPMIGPAGLAIDRSGALYVADASACAIRKLMMRKADAAPITAAIAGPPLPTLVRAPLFPWPVRPQTGWHEVVGDMGEVRGNYDGESRDHLHAGLDISAPPGETVVASADERVRDPLPNWGVEGLSEGLRLDQMTYIHMRVGRTAMGEPIDPERFQLIRDAQGRVTRVRVKRGTRFRVGDALGTINRMAHVHLELGPPRAKINAAWLSFPGFGDHVAPRIDDVYLLDAAGRRVAGKENGRIVLSRTGGAVSIVAEAWDQVDNNEPRRRLGLYKAGYQILKADGTPVPGFEQPRITIEFDRMPTSADAAKIAYAPDSGDAVHSDQRTRFLYVVSNMVRDGRASVGGWNPGTLSPGNYTIRIHAGDRAGNVALAGRDLAVRVR</sequence>
<dbReference type="SUPFAM" id="SSF101898">
    <property type="entry name" value="NHL repeat"/>
    <property type="match status" value="1"/>
</dbReference>
<organism evidence="4 5">
    <name type="scientific">Sphingomonas oligophenolica</name>
    <dbReference type="NCBI Taxonomy" id="301154"/>
    <lineage>
        <taxon>Bacteria</taxon>
        <taxon>Pseudomonadati</taxon>
        <taxon>Pseudomonadota</taxon>
        <taxon>Alphaproteobacteria</taxon>
        <taxon>Sphingomonadales</taxon>
        <taxon>Sphingomonadaceae</taxon>
        <taxon>Sphingomonas</taxon>
    </lineage>
</organism>
<dbReference type="PANTHER" id="PTHR46388:SF2">
    <property type="entry name" value="NHL REPEAT-CONTAINING PROTEIN 2"/>
    <property type="match status" value="1"/>
</dbReference>
<protein>
    <recommendedName>
        <fullName evidence="6">Gluconolaconase</fullName>
    </recommendedName>
</protein>
<gene>
    <name evidence="4" type="ORF">ABC974_04415</name>
</gene>
<dbReference type="InterPro" id="IPR011042">
    <property type="entry name" value="6-blade_b-propeller_TolB-like"/>
</dbReference>
<evidence type="ECO:0000313" key="5">
    <source>
        <dbReference type="Proteomes" id="UP001419910"/>
    </source>
</evidence>
<comment type="caution">
    <text evidence="4">The sequence shown here is derived from an EMBL/GenBank/DDBJ whole genome shotgun (WGS) entry which is preliminary data.</text>
</comment>
<dbReference type="PANTHER" id="PTHR46388">
    <property type="entry name" value="NHL REPEAT-CONTAINING PROTEIN 2"/>
    <property type="match status" value="1"/>
</dbReference>
<dbReference type="PROSITE" id="PS51257">
    <property type="entry name" value="PROKAR_LIPOPROTEIN"/>
    <property type="match status" value="1"/>
</dbReference>
<reference evidence="4 5" key="1">
    <citation type="submission" date="2024-05" db="EMBL/GenBank/DDBJ databases">
        <authorList>
            <person name="Liu Q."/>
            <person name="Xin Y.-H."/>
        </authorList>
    </citation>
    <scope>NUCLEOTIDE SEQUENCE [LARGE SCALE GENOMIC DNA]</scope>
    <source>
        <strain evidence="4 5">CGMCC 1.10181</strain>
    </source>
</reference>
<accession>A0ABU9XZ88</accession>
<dbReference type="Proteomes" id="UP001419910">
    <property type="component" value="Unassembled WGS sequence"/>
</dbReference>
<keyword evidence="1" id="KW-0677">Repeat</keyword>
<feature type="repeat" description="NHL" evidence="2">
    <location>
        <begin position="163"/>
        <end position="193"/>
    </location>
</feature>
<keyword evidence="3" id="KW-1133">Transmembrane helix</keyword>
<proteinExistence type="predicted"/>
<feature type="transmembrane region" description="Helical" evidence="3">
    <location>
        <begin position="12"/>
        <end position="34"/>
    </location>
</feature>
<keyword evidence="3" id="KW-0472">Membrane</keyword>
<evidence type="ECO:0000256" key="1">
    <source>
        <dbReference type="ARBA" id="ARBA00022737"/>
    </source>
</evidence>
<name>A0ABU9XZ88_9SPHN</name>
<dbReference type="Gene3D" id="2.70.70.10">
    <property type="entry name" value="Glucose Permease (Domain IIA)"/>
    <property type="match status" value="1"/>
</dbReference>
<evidence type="ECO:0000256" key="2">
    <source>
        <dbReference type="PROSITE-ProRule" id="PRU00504"/>
    </source>
</evidence>
<dbReference type="InterPro" id="IPR001258">
    <property type="entry name" value="NHL_repeat"/>
</dbReference>
<evidence type="ECO:0008006" key="6">
    <source>
        <dbReference type="Google" id="ProtNLM"/>
    </source>
</evidence>
<dbReference type="EMBL" id="JBDIME010000002">
    <property type="protein sequence ID" value="MEN2788861.1"/>
    <property type="molecule type" value="Genomic_DNA"/>
</dbReference>
<evidence type="ECO:0000256" key="3">
    <source>
        <dbReference type="SAM" id="Phobius"/>
    </source>
</evidence>
<dbReference type="RefSeq" id="WP_343890862.1">
    <property type="nucleotide sequence ID" value="NZ_BAAAEH010000035.1"/>
</dbReference>
<evidence type="ECO:0000313" key="4">
    <source>
        <dbReference type="EMBL" id="MEN2788861.1"/>
    </source>
</evidence>
<keyword evidence="5" id="KW-1185">Reference proteome</keyword>
<feature type="repeat" description="NHL" evidence="2">
    <location>
        <begin position="106"/>
        <end position="139"/>
    </location>
</feature>
<dbReference type="Gene3D" id="2.120.10.30">
    <property type="entry name" value="TolB, C-terminal domain"/>
    <property type="match status" value="4"/>
</dbReference>